<dbReference type="Gene3D" id="3.40.50.300">
    <property type="entry name" value="P-loop containing nucleotide triphosphate hydrolases"/>
    <property type="match status" value="1"/>
</dbReference>
<proteinExistence type="predicted"/>
<reference evidence="1" key="1">
    <citation type="journal article" date="2019" name="Sci. Rep.">
        <title>Draft genome of Tanacetum cinerariifolium, the natural source of mosquito coil.</title>
        <authorList>
            <person name="Yamashiro T."/>
            <person name="Shiraishi A."/>
            <person name="Satake H."/>
            <person name="Nakayama K."/>
        </authorList>
    </citation>
    <scope>NUCLEOTIDE SEQUENCE</scope>
</reference>
<name>A0A699JZL9_TANCI</name>
<comment type="caution">
    <text evidence="1">The sequence shown here is derived from an EMBL/GenBank/DDBJ whole genome shotgun (WGS) entry which is preliminary data.</text>
</comment>
<keyword evidence="1" id="KW-0645">Protease</keyword>
<gene>
    <name evidence="1" type="ORF">Tci_638358</name>
</gene>
<dbReference type="AlphaFoldDB" id="A0A699JZL9"/>
<dbReference type="GO" id="GO:0006508">
    <property type="term" value="P:proteolysis"/>
    <property type="evidence" value="ECO:0007669"/>
    <property type="project" value="UniProtKB-KW"/>
</dbReference>
<evidence type="ECO:0000313" key="1">
    <source>
        <dbReference type="EMBL" id="GFA66386.1"/>
    </source>
</evidence>
<protein>
    <submittedName>
        <fullName evidence="1">ATP-dependent zinc metalloprotease FTSH 1, chloroplastic</fullName>
    </submittedName>
</protein>
<organism evidence="1">
    <name type="scientific">Tanacetum cinerariifolium</name>
    <name type="common">Dalmatian daisy</name>
    <name type="synonym">Chrysanthemum cinerariifolium</name>
    <dbReference type="NCBI Taxonomy" id="118510"/>
    <lineage>
        <taxon>Eukaryota</taxon>
        <taxon>Viridiplantae</taxon>
        <taxon>Streptophyta</taxon>
        <taxon>Embryophyta</taxon>
        <taxon>Tracheophyta</taxon>
        <taxon>Spermatophyta</taxon>
        <taxon>Magnoliopsida</taxon>
        <taxon>eudicotyledons</taxon>
        <taxon>Gunneridae</taxon>
        <taxon>Pentapetalae</taxon>
        <taxon>asterids</taxon>
        <taxon>campanulids</taxon>
        <taxon>Asterales</taxon>
        <taxon>Asteraceae</taxon>
        <taxon>Asteroideae</taxon>
        <taxon>Anthemideae</taxon>
        <taxon>Anthemidinae</taxon>
        <taxon>Tanacetum</taxon>
    </lineage>
</organism>
<keyword evidence="1" id="KW-0378">Hydrolase</keyword>
<dbReference type="EMBL" id="BKCJ010464562">
    <property type="protein sequence ID" value="GFA66386.1"/>
    <property type="molecule type" value="Genomic_DNA"/>
</dbReference>
<keyword evidence="1" id="KW-0482">Metalloprotease</keyword>
<accession>A0A699JZL9</accession>
<sequence>MDEDVSLMGIDKACKKCHGKLRYEGGNGDSNSDVMDDDDVVINLSKEDANRDLHEEVKNRKECDEEQYGNKTKDNRFVLVQSNRLEKISSSDLGIEYGCDGSPLMERITEAAKTKVSVMGFGRVCSEVGAKGVAIVEETELFGHSSLDMVMTASLGCGNDERKQTLNELLTEMDDFLVDFGFIVLADANMPDNVLGSSMLRPGRLGMHLSVDKIDISHIKFNLNKKLFLGSLKDFVGSYLPDFKKEFSYRFMRFYKWKWCRGKKIAFRHLEMAIKEERRKDRCRRLFG</sequence>
<dbReference type="InterPro" id="IPR027417">
    <property type="entry name" value="P-loop_NTPase"/>
</dbReference>
<dbReference type="GO" id="GO:0008237">
    <property type="term" value="F:metallopeptidase activity"/>
    <property type="evidence" value="ECO:0007669"/>
    <property type="project" value="UniProtKB-KW"/>
</dbReference>